<evidence type="ECO:0000313" key="3">
    <source>
        <dbReference type="Proteomes" id="UP000054350"/>
    </source>
</evidence>
<gene>
    <name evidence="2" type="ORF">AMAG_08944</name>
</gene>
<evidence type="ECO:0000313" key="2">
    <source>
        <dbReference type="EMBL" id="KNE63882.1"/>
    </source>
</evidence>
<dbReference type="EMBL" id="GG745343">
    <property type="protein sequence ID" value="KNE63882.1"/>
    <property type="molecule type" value="Genomic_DNA"/>
</dbReference>
<accession>A0A0L0SN16</accession>
<feature type="compositionally biased region" description="Basic residues" evidence="1">
    <location>
        <begin position="39"/>
        <end position="61"/>
    </location>
</feature>
<protein>
    <submittedName>
        <fullName evidence="2">Uncharacterized protein</fullName>
    </submittedName>
</protein>
<reference evidence="3" key="2">
    <citation type="submission" date="2009-11" db="EMBL/GenBank/DDBJ databases">
        <title>The Genome Sequence of Allomyces macrogynus strain ATCC 38327.</title>
        <authorList>
            <consortium name="The Broad Institute Genome Sequencing Platform"/>
            <person name="Russ C."/>
            <person name="Cuomo C."/>
            <person name="Shea T."/>
            <person name="Young S.K."/>
            <person name="Zeng Q."/>
            <person name="Koehrsen M."/>
            <person name="Haas B."/>
            <person name="Borodovsky M."/>
            <person name="Guigo R."/>
            <person name="Alvarado L."/>
            <person name="Berlin A."/>
            <person name="Borenstein D."/>
            <person name="Chen Z."/>
            <person name="Engels R."/>
            <person name="Freedman E."/>
            <person name="Gellesch M."/>
            <person name="Goldberg J."/>
            <person name="Griggs A."/>
            <person name="Gujja S."/>
            <person name="Heiman D."/>
            <person name="Hepburn T."/>
            <person name="Howarth C."/>
            <person name="Jen D."/>
            <person name="Larson L."/>
            <person name="Lewis B."/>
            <person name="Mehta T."/>
            <person name="Park D."/>
            <person name="Pearson M."/>
            <person name="Roberts A."/>
            <person name="Saif S."/>
            <person name="Shenoy N."/>
            <person name="Sisk P."/>
            <person name="Stolte C."/>
            <person name="Sykes S."/>
            <person name="Walk T."/>
            <person name="White J."/>
            <person name="Yandava C."/>
            <person name="Burger G."/>
            <person name="Gray M.W."/>
            <person name="Holland P.W.H."/>
            <person name="King N."/>
            <person name="Lang F.B.F."/>
            <person name="Roger A.J."/>
            <person name="Ruiz-Trillo I."/>
            <person name="Lander E."/>
            <person name="Nusbaum C."/>
        </authorList>
    </citation>
    <scope>NUCLEOTIDE SEQUENCE [LARGE SCALE GENOMIC DNA]</scope>
    <source>
        <strain evidence="3">ATCC 38327</strain>
    </source>
</reference>
<feature type="compositionally biased region" description="Basic and acidic residues" evidence="1">
    <location>
        <begin position="11"/>
        <end position="38"/>
    </location>
</feature>
<dbReference type="Proteomes" id="UP000054350">
    <property type="component" value="Unassembled WGS sequence"/>
</dbReference>
<dbReference type="AlphaFoldDB" id="A0A0L0SN16"/>
<feature type="compositionally biased region" description="Basic residues" evidence="1">
    <location>
        <begin position="94"/>
        <end position="110"/>
    </location>
</feature>
<evidence type="ECO:0000256" key="1">
    <source>
        <dbReference type="SAM" id="MobiDB-lite"/>
    </source>
</evidence>
<proteinExistence type="predicted"/>
<name>A0A0L0SN16_ALLM3</name>
<organism evidence="2 3">
    <name type="scientific">Allomyces macrogynus (strain ATCC 38327)</name>
    <name type="common">Allomyces javanicus var. macrogynus</name>
    <dbReference type="NCBI Taxonomy" id="578462"/>
    <lineage>
        <taxon>Eukaryota</taxon>
        <taxon>Fungi</taxon>
        <taxon>Fungi incertae sedis</taxon>
        <taxon>Blastocladiomycota</taxon>
        <taxon>Blastocladiomycetes</taxon>
        <taxon>Blastocladiales</taxon>
        <taxon>Blastocladiaceae</taxon>
        <taxon>Allomyces</taxon>
    </lineage>
</organism>
<dbReference type="VEuPathDB" id="FungiDB:AMAG_08944"/>
<reference evidence="2 3" key="1">
    <citation type="submission" date="2009-11" db="EMBL/GenBank/DDBJ databases">
        <title>Annotation of Allomyces macrogynus ATCC 38327.</title>
        <authorList>
            <consortium name="The Broad Institute Genome Sequencing Platform"/>
            <person name="Russ C."/>
            <person name="Cuomo C."/>
            <person name="Burger G."/>
            <person name="Gray M.W."/>
            <person name="Holland P.W.H."/>
            <person name="King N."/>
            <person name="Lang F.B.F."/>
            <person name="Roger A.J."/>
            <person name="Ruiz-Trillo I."/>
            <person name="Young S.K."/>
            <person name="Zeng Q."/>
            <person name="Gargeya S."/>
            <person name="Fitzgerald M."/>
            <person name="Haas B."/>
            <person name="Abouelleil A."/>
            <person name="Alvarado L."/>
            <person name="Arachchi H.M."/>
            <person name="Berlin A."/>
            <person name="Chapman S.B."/>
            <person name="Gearin G."/>
            <person name="Goldberg J."/>
            <person name="Griggs A."/>
            <person name="Gujja S."/>
            <person name="Hansen M."/>
            <person name="Heiman D."/>
            <person name="Howarth C."/>
            <person name="Larimer J."/>
            <person name="Lui A."/>
            <person name="MacDonald P.J.P."/>
            <person name="McCowen C."/>
            <person name="Montmayeur A."/>
            <person name="Murphy C."/>
            <person name="Neiman D."/>
            <person name="Pearson M."/>
            <person name="Priest M."/>
            <person name="Roberts A."/>
            <person name="Saif S."/>
            <person name="Shea T."/>
            <person name="Sisk P."/>
            <person name="Stolte C."/>
            <person name="Sykes S."/>
            <person name="Wortman J."/>
            <person name="Nusbaum C."/>
            <person name="Birren B."/>
        </authorList>
    </citation>
    <scope>NUCLEOTIDE SEQUENCE [LARGE SCALE GENOMIC DNA]</scope>
    <source>
        <strain evidence="2 3">ATCC 38327</strain>
    </source>
</reference>
<sequence>MMQVQIPSVRRPLDERCCNRPTDRLINEDHGGDSDPHQHQRLPRAKRHGQTRHGIHCGRVLRRFERPSRRHRPVRRAFPGPDDNNNDEHPNHTPLRHHPRQKRCRHRRSRSSTLLRPAAPVGRRAGSRPARACRPQVPPTAADHRTPPAICAASAPAPCDRRPVHLCARPGSDDGPSATRPWPVGPVAAPAARSRDRTSAARAGGTRLAARAGARSWCACKGSRGCGGRCALVAEVAGRGEEYGRASLTRRGGRARRDRWDKEVIARLFSGWAAVYVIK</sequence>
<keyword evidence="3" id="KW-1185">Reference proteome</keyword>
<feature type="region of interest" description="Disordered" evidence="1">
    <location>
        <begin position="1"/>
        <end position="148"/>
    </location>
</feature>